<name>A0ABU6JNL9_9GAMM</name>
<dbReference type="InterPro" id="IPR020126">
    <property type="entry name" value="DUF2732"/>
</dbReference>
<evidence type="ECO:0000313" key="2">
    <source>
        <dbReference type="Proteomes" id="UP001309705"/>
    </source>
</evidence>
<dbReference type="EMBL" id="JAYWTM010000004">
    <property type="protein sequence ID" value="MEC5342172.1"/>
    <property type="molecule type" value="Genomic_DNA"/>
</dbReference>
<reference evidence="1 2" key="1">
    <citation type="journal article" date="2017" name="Int. J. Syst. Evol. Microbiol.">
        <title>Brenneria populi subsp. brevivirga subsp. nov. isolated from symptomatic bark of Populus x euramericana canker, and description of Brenneria populi subsp. populi subsp. nov.</title>
        <authorList>
            <person name="Zheng M.H."/>
            <person name="Piao C.G."/>
            <person name="Xue H."/>
            <person name="Guo M.W."/>
            <person name="Li Y."/>
        </authorList>
    </citation>
    <scope>NUCLEOTIDE SEQUENCE [LARGE SCALE GENOMIC DNA]</scope>
    <source>
        <strain evidence="1 2">D9-5</strain>
    </source>
</reference>
<keyword evidence="2" id="KW-1185">Reference proteome</keyword>
<dbReference type="RefSeq" id="WP_327617313.1">
    <property type="nucleotide sequence ID" value="NZ_JAYWTM010000004.1"/>
</dbReference>
<gene>
    <name evidence="1" type="ORF">VSX58_06070</name>
</gene>
<organism evidence="1 2">
    <name type="scientific">Brenneria populi</name>
    <dbReference type="NCBI Taxonomy" id="1505588"/>
    <lineage>
        <taxon>Bacteria</taxon>
        <taxon>Pseudomonadati</taxon>
        <taxon>Pseudomonadota</taxon>
        <taxon>Gammaproteobacteria</taxon>
        <taxon>Enterobacterales</taxon>
        <taxon>Pectobacteriaceae</taxon>
        <taxon>Brenneria</taxon>
    </lineage>
</organism>
<comment type="caution">
    <text evidence="1">The sequence shown here is derived from an EMBL/GenBank/DDBJ whole genome shotgun (WGS) entry which is preliminary data.</text>
</comment>
<evidence type="ECO:0000313" key="1">
    <source>
        <dbReference type="EMBL" id="MEC5342172.1"/>
    </source>
</evidence>
<proteinExistence type="predicted"/>
<dbReference type="Pfam" id="PF10809">
    <property type="entry name" value="DUF2732"/>
    <property type="match status" value="1"/>
</dbReference>
<dbReference type="Proteomes" id="UP001309705">
    <property type="component" value="Unassembled WGS sequence"/>
</dbReference>
<accession>A0ABU6JNL9</accession>
<protein>
    <submittedName>
        <fullName evidence="1">DUF2732 family protein</fullName>
    </submittedName>
</protein>
<sequence length="77" mass="8955">MRNIETRNMKVANNDVLISLLNKARLDEKKDQHLAFSLRLEALSIHAKQKEFTATEIIELLHKEAVRFEHSAQELCI</sequence>